<evidence type="ECO:0000313" key="1">
    <source>
        <dbReference type="EMBL" id="KAG8545191.1"/>
    </source>
</evidence>
<keyword evidence="2" id="KW-1185">Reference proteome</keyword>
<name>A0AAV6Z7R6_ENGPU</name>
<sequence>MRRPLSKEGPTAALNSILFSGSMPTAVVLTDPGIHSIKKQSMLKLGQFNKSMTITLNIQPKSCFVIHTMKMTFTEGQPL</sequence>
<dbReference type="Proteomes" id="UP000824782">
    <property type="component" value="Unassembled WGS sequence"/>
</dbReference>
<proteinExistence type="predicted"/>
<accession>A0AAV6Z7R6</accession>
<protein>
    <submittedName>
        <fullName evidence="1">Uncharacterized protein</fullName>
    </submittedName>
</protein>
<reference evidence="1" key="1">
    <citation type="thesis" date="2020" institute="ProQuest LLC" country="789 East Eisenhower Parkway, Ann Arbor, MI, USA">
        <title>Comparative Genomics and Chromosome Evolution.</title>
        <authorList>
            <person name="Mudd A.B."/>
        </authorList>
    </citation>
    <scope>NUCLEOTIDE SEQUENCE</scope>
    <source>
        <strain evidence="1">237g6f4</strain>
        <tissue evidence="1">Blood</tissue>
    </source>
</reference>
<organism evidence="1 2">
    <name type="scientific">Engystomops pustulosus</name>
    <name type="common">Tungara frog</name>
    <name type="synonym">Physalaemus pustulosus</name>
    <dbReference type="NCBI Taxonomy" id="76066"/>
    <lineage>
        <taxon>Eukaryota</taxon>
        <taxon>Metazoa</taxon>
        <taxon>Chordata</taxon>
        <taxon>Craniata</taxon>
        <taxon>Vertebrata</taxon>
        <taxon>Euteleostomi</taxon>
        <taxon>Amphibia</taxon>
        <taxon>Batrachia</taxon>
        <taxon>Anura</taxon>
        <taxon>Neobatrachia</taxon>
        <taxon>Hyloidea</taxon>
        <taxon>Leptodactylidae</taxon>
        <taxon>Leiuperinae</taxon>
        <taxon>Engystomops</taxon>
    </lineage>
</organism>
<evidence type="ECO:0000313" key="2">
    <source>
        <dbReference type="Proteomes" id="UP000824782"/>
    </source>
</evidence>
<gene>
    <name evidence="1" type="ORF">GDO81_021272</name>
</gene>
<dbReference type="EMBL" id="WNYA01001755">
    <property type="protein sequence ID" value="KAG8545191.1"/>
    <property type="molecule type" value="Genomic_DNA"/>
</dbReference>
<dbReference type="AlphaFoldDB" id="A0AAV6Z7R6"/>
<comment type="caution">
    <text evidence="1">The sequence shown here is derived from an EMBL/GenBank/DDBJ whole genome shotgun (WGS) entry which is preliminary data.</text>
</comment>